<dbReference type="RefSeq" id="WP_160065347.1">
    <property type="nucleotide sequence ID" value="NZ_WUYX01000030.1"/>
</dbReference>
<dbReference type="InterPro" id="IPR008333">
    <property type="entry name" value="Cbr1-like_FAD-bd_dom"/>
</dbReference>
<dbReference type="EMBL" id="WUYX01000030">
    <property type="protein sequence ID" value="MXV62523.1"/>
    <property type="molecule type" value="Genomic_DNA"/>
</dbReference>
<dbReference type="OrthoDB" id="35401at2157"/>
<dbReference type="SUPFAM" id="SSF52343">
    <property type="entry name" value="Ferredoxin reductase-like, C-terminal NADP-linked domain"/>
    <property type="match status" value="1"/>
</dbReference>
<proteinExistence type="predicted"/>
<reference evidence="2 3" key="1">
    <citation type="submission" date="2020-01" db="EMBL/GenBank/DDBJ databases">
        <title>Natronorubrum sp. JWXQ-INN 674 isolated from Inner Mongolia Autonomous Region of China.</title>
        <authorList>
            <person name="Xue Q."/>
        </authorList>
    </citation>
    <scope>NUCLEOTIDE SEQUENCE [LARGE SCALE GENOMIC DNA]</scope>
    <source>
        <strain evidence="2 3">JWXQ-INN-674</strain>
    </source>
</reference>
<evidence type="ECO:0000313" key="3">
    <source>
        <dbReference type="Proteomes" id="UP000434101"/>
    </source>
</evidence>
<dbReference type="Gene3D" id="3.40.50.720">
    <property type="entry name" value="NAD(P)-binding Rossmann-like Domain"/>
    <property type="match status" value="1"/>
</dbReference>
<dbReference type="Pfam" id="PF00970">
    <property type="entry name" value="FAD_binding_6"/>
    <property type="match status" value="1"/>
</dbReference>
<dbReference type="GO" id="GO:0016491">
    <property type="term" value="F:oxidoreductase activity"/>
    <property type="evidence" value="ECO:0007669"/>
    <property type="project" value="InterPro"/>
</dbReference>
<dbReference type="PANTHER" id="PTHR47354:SF5">
    <property type="entry name" value="PROTEIN RFBI"/>
    <property type="match status" value="1"/>
</dbReference>
<keyword evidence="3" id="KW-1185">Reference proteome</keyword>
<dbReference type="AlphaFoldDB" id="A0A6B0VMT5"/>
<sequence>MEGTPVTVESVREVGPGTVALELETPEAFDAVPGQFVLLRAVPWDVDDEENVDEDDVVMRHYTLSSASVEETFEITVGIDPEGDLSPWLANLEGGETVHVEGPFGTITYERDDHIVAVAGGPGVGPAVAIAEAAHDSGHDAVVVYQDDEPAHTERLEALEDDGADVVILDEDDRDGLAEAVEGHLEDGQIYAFGFEDFVTFVAETIDDAGGDSDEALIENFG</sequence>
<dbReference type="Proteomes" id="UP000434101">
    <property type="component" value="Unassembled WGS sequence"/>
</dbReference>
<evidence type="ECO:0000313" key="2">
    <source>
        <dbReference type="EMBL" id="MXV62523.1"/>
    </source>
</evidence>
<comment type="caution">
    <text evidence="2">The sequence shown here is derived from an EMBL/GenBank/DDBJ whole genome shotgun (WGS) entry which is preliminary data.</text>
</comment>
<accession>A0A6B0VMT5</accession>
<name>A0A6B0VMT5_9EURY</name>
<evidence type="ECO:0000259" key="1">
    <source>
        <dbReference type="PROSITE" id="PS51384"/>
    </source>
</evidence>
<feature type="domain" description="FAD-binding FR-type" evidence="1">
    <location>
        <begin position="1"/>
        <end position="110"/>
    </location>
</feature>
<dbReference type="Gene3D" id="2.40.30.10">
    <property type="entry name" value="Translation factors"/>
    <property type="match status" value="1"/>
</dbReference>
<dbReference type="PANTHER" id="PTHR47354">
    <property type="entry name" value="NADH OXIDOREDUCTASE HCR"/>
    <property type="match status" value="1"/>
</dbReference>
<protein>
    <submittedName>
        <fullName evidence="2">Oxidoreductase</fullName>
    </submittedName>
</protein>
<dbReference type="InterPro" id="IPR050415">
    <property type="entry name" value="MRET"/>
</dbReference>
<dbReference type="InterPro" id="IPR017938">
    <property type="entry name" value="Riboflavin_synthase-like_b-brl"/>
</dbReference>
<dbReference type="PROSITE" id="PS51384">
    <property type="entry name" value="FAD_FR"/>
    <property type="match status" value="1"/>
</dbReference>
<dbReference type="InterPro" id="IPR039261">
    <property type="entry name" value="FNR_nucleotide-bd"/>
</dbReference>
<dbReference type="SUPFAM" id="SSF63380">
    <property type="entry name" value="Riboflavin synthase domain-like"/>
    <property type="match status" value="1"/>
</dbReference>
<dbReference type="InterPro" id="IPR017927">
    <property type="entry name" value="FAD-bd_FR_type"/>
</dbReference>
<organism evidence="2 3">
    <name type="scientific">Natronorubrum halalkaliphilum</name>
    <dbReference type="NCBI Taxonomy" id="2691917"/>
    <lineage>
        <taxon>Archaea</taxon>
        <taxon>Methanobacteriati</taxon>
        <taxon>Methanobacteriota</taxon>
        <taxon>Stenosarchaea group</taxon>
        <taxon>Halobacteria</taxon>
        <taxon>Halobacteriales</taxon>
        <taxon>Natrialbaceae</taxon>
        <taxon>Natronorubrum</taxon>
    </lineage>
</organism>
<dbReference type="CDD" id="cd00322">
    <property type="entry name" value="FNR_like"/>
    <property type="match status" value="1"/>
</dbReference>
<gene>
    <name evidence="2" type="ORF">GS429_10705</name>
</gene>